<dbReference type="Proteomes" id="UP000268553">
    <property type="component" value="Unassembled WGS sequence"/>
</dbReference>
<dbReference type="PANTHER" id="PTHR22893:SF91">
    <property type="entry name" value="NADPH DEHYDROGENASE 2-RELATED"/>
    <property type="match status" value="1"/>
</dbReference>
<feature type="domain" description="NADH:flavin oxidoreductase/NADH oxidase N-terminal" evidence="4">
    <location>
        <begin position="5"/>
        <end position="335"/>
    </location>
</feature>
<comment type="similarity">
    <text evidence="2">Belongs to the NADH:flavin oxidoreductase/NADH oxidase family.</text>
</comment>
<dbReference type="EMBL" id="RWJI01000002">
    <property type="protein sequence ID" value="RRQ51276.1"/>
    <property type="molecule type" value="Genomic_DNA"/>
</dbReference>
<name>A0A426RQR2_9SPHN</name>
<dbReference type="Pfam" id="PF00724">
    <property type="entry name" value="Oxidored_FMN"/>
    <property type="match status" value="1"/>
</dbReference>
<dbReference type="OrthoDB" id="9804454at2"/>
<dbReference type="PANTHER" id="PTHR22893">
    <property type="entry name" value="NADH OXIDOREDUCTASE-RELATED"/>
    <property type="match status" value="1"/>
</dbReference>
<accession>A0A426RQR2</accession>
<dbReference type="FunFam" id="3.20.20.70:FF:000059">
    <property type="entry name" value="N-ethylmaleimide reductase, FMN-linked"/>
    <property type="match status" value="1"/>
</dbReference>
<proteinExistence type="inferred from homology"/>
<sequence length="364" mass="39279">MTATLFDPITLGAINAPNRILMAPLTRGRSEGEHVPLSDLKAEYYSQRSSAGLIIAEATGISQEGLGWPSAPGIWSDAQITAWKPVTQAVHDAGGRIILQLWHMGRLVHPDFLGGAPCVSASATTAPGYAHTAEGKKEYTQARALDISEIPRIISDYVKAAKNAMAAGFDGVQIHAANGYLIDQFLRDNTNLRTDDYGGPIENRIRLLREVTQAVVDAIGSERTSVRLSPNGETQGADDSNPVALFTAAAAALQDIGIAFLELREIKPYGNFGQTEVPRVSPEIRKIFKGPLVLNQEYTKELADADLASGLADAISFGRPYISNPDLVERLRVGAELTPDNFKTWYAPAAEGYTDYPFLNQADA</sequence>
<evidence type="ECO:0000256" key="1">
    <source>
        <dbReference type="ARBA" id="ARBA00001917"/>
    </source>
</evidence>
<dbReference type="SUPFAM" id="SSF51395">
    <property type="entry name" value="FMN-linked oxidoreductases"/>
    <property type="match status" value="1"/>
</dbReference>
<evidence type="ECO:0000313" key="6">
    <source>
        <dbReference type="Proteomes" id="UP000268553"/>
    </source>
</evidence>
<dbReference type="RefSeq" id="WP_125231251.1">
    <property type="nucleotide sequence ID" value="NZ_RWJI01000002.1"/>
</dbReference>
<dbReference type="Gene3D" id="3.20.20.70">
    <property type="entry name" value="Aldolase class I"/>
    <property type="match status" value="1"/>
</dbReference>
<organism evidence="5 6">
    <name type="scientific">Sphingorhabdus wooponensis</name>
    <dbReference type="NCBI Taxonomy" id="940136"/>
    <lineage>
        <taxon>Bacteria</taxon>
        <taxon>Pseudomonadati</taxon>
        <taxon>Pseudomonadota</taxon>
        <taxon>Alphaproteobacteria</taxon>
        <taxon>Sphingomonadales</taxon>
        <taxon>Sphingomonadaceae</taxon>
        <taxon>Sphingorhabdus</taxon>
    </lineage>
</organism>
<dbReference type="GO" id="GO:0010181">
    <property type="term" value="F:FMN binding"/>
    <property type="evidence" value="ECO:0007669"/>
    <property type="project" value="InterPro"/>
</dbReference>
<dbReference type="AlphaFoldDB" id="A0A426RQR2"/>
<dbReference type="GO" id="GO:0005829">
    <property type="term" value="C:cytosol"/>
    <property type="evidence" value="ECO:0007669"/>
    <property type="project" value="UniProtKB-ARBA"/>
</dbReference>
<evidence type="ECO:0000256" key="3">
    <source>
        <dbReference type="ARBA" id="ARBA00023002"/>
    </source>
</evidence>
<reference evidence="5 6" key="1">
    <citation type="submission" date="2018-12" db="EMBL/GenBank/DDBJ databases">
        <authorList>
            <person name="Kim S.-J."/>
            <person name="Jung G.-Y."/>
        </authorList>
    </citation>
    <scope>NUCLEOTIDE SEQUENCE [LARGE SCALE GENOMIC DNA]</scope>
    <source>
        <strain evidence="5 6">03SU3-P</strain>
    </source>
</reference>
<comment type="cofactor">
    <cofactor evidence="1">
        <name>FMN</name>
        <dbReference type="ChEBI" id="CHEBI:58210"/>
    </cofactor>
</comment>
<dbReference type="CDD" id="cd02933">
    <property type="entry name" value="OYE_like_FMN"/>
    <property type="match status" value="1"/>
</dbReference>
<protein>
    <submittedName>
        <fullName evidence="5">Alkene reductase</fullName>
    </submittedName>
</protein>
<evidence type="ECO:0000313" key="5">
    <source>
        <dbReference type="EMBL" id="RRQ51276.1"/>
    </source>
</evidence>
<evidence type="ECO:0000259" key="4">
    <source>
        <dbReference type="Pfam" id="PF00724"/>
    </source>
</evidence>
<dbReference type="InterPro" id="IPR045247">
    <property type="entry name" value="Oye-like"/>
</dbReference>
<keyword evidence="6" id="KW-1185">Reference proteome</keyword>
<keyword evidence="3" id="KW-0560">Oxidoreductase</keyword>
<dbReference type="InterPro" id="IPR013785">
    <property type="entry name" value="Aldolase_TIM"/>
</dbReference>
<comment type="caution">
    <text evidence="5">The sequence shown here is derived from an EMBL/GenBank/DDBJ whole genome shotgun (WGS) entry which is preliminary data.</text>
</comment>
<evidence type="ECO:0000256" key="2">
    <source>
        <dbReference type="ARBA" id="ARBA00005979"/>
    </source>
</evidence>
<gene>
    <name evidence="5" type="ORF">D7D48_09955</name>
</gene>
<dbReference type="GO" id="GO:0016628">
    <property type="term" value="F:oxidoreductase activity, acting on the CH-CH group of donors, NAD or NADP as acceptor"/>
    <property type="evidence" value="ECO:0007669"/>
    <property type="project" value="UniProtKB-ARBA"/>
</dbReference>
<dbReference type="InterPro" id="IPR001155">
    <property type="entry name" value="OxRdtase_FMN_N"/>
</dbReference>